<evidence type="ECO:0000313" key="1">
    <source>
        <dbReference type="EMBL" id="KAI5654721.1"/>
    </source>
</evidence>
<organism evidence="1 2">
    <name type="scientific">Catharanthus roseus</name>
    <name type="common">Madagascar periwinkle</name>
    <name type="synonym">Vinca rosea</name>
    <dbReference type="NCBI Taxonomy" id="4058"/>
    <lineage>
        <taxon>Eukaryota</taxon>
        <taxon>Viridiplantae</taxon>
        <taxon>Streptophyta</taxon>
        <taxon>Embryophyta</taxon>
        <taxon>Tracheophyta</taxon>
        <taxon>Spermatophyta</taxon>
        <taxon>Magnoliopsida</taxon>
        <taxon>eudicotyledons</taxon>
        <taxon>Gunneridae</taxon>
        <taxon>Pentapetalae</taxon>
        <taxon>asterids</taxon>
        <taxon>lamiids</taxon>
        <taxon>Gentianales</taxon>
        <taxon>Apocynaceae</taxon>
        <taxon>Rauvolfioideae</taxon>
        <taxon>Vinceae</taxon>
        <taxon>Catharanthinae</taxon>
        <taxon>Catharanthus</taxon>
    </lineage>
</organism>
<comment type="caution">
    <text evidence="1">The sequence shown here is derived from an EMBL/GenBank/DDBJ whole genome shotgun (WGS) entry which is preliminary data.</text>
</comment>
<accession>A0ACC0A5A4</accession>
<dbReference type="Proteomes" id="UP001060085">
    <property type="component" value="Linkage Group LG07"/>
</dbReference>
<dbReference type="EMBL" id="CM044707">
    <property type="protein sequence ID" value="KAI5654721.1"/>
    <property type="molecule type" value="Genomic_DNA"/>
</dbReference>
<name>A0ACC0A5A4_CATRO</name>
<protein>
    <submittedName>
        <fullName evidence="1">Uncharacterized protein</fullName>
    </submittedName>
</protein>
<sequence length="94" mass="10871">MMRCVGDWPERKKTPQHDISHSAKKITRTAASNQLGLGVLEALCFRSRAHDAHQLLYHYCRRERLAEDVITVQFQRLVQLASSKHRALITHKPL</sequence>
<keyword evidence="2" id="KW-1185">Reference proteome</keyword>
<gene>
    <name evidence="1" type="ORF">M9H77_31908</name>
</gene>
<evidence type="ECO:0000313" key="2">
    <source>
        <dbReference type="Proteomes" id="UP001060085"/>
    </source>
</evidence>
<reference evidence="2" key="1">
    <citation type="journal article" date="2023" name="Nat. Plants">
        <title>Single-cell RNA sequencing provides a high-resolution roadmap for understanding the multicellular compartmentation of specialized metabolism.</title>
        <authorList>
            <person name="Sun S."/>
            <person name="Shen X."/>
            <person name="Li Y."/>
            <person name="Li Y."/>
            <person name="Wang S."/>
            <person name="Li R."/>
            <person name="Zhang H."/>
            <person name="Shen G."/>
            <person name="Guo B."/>
            <person name="Wei J."/>
            <person name="Xu J."/>
            <person name="St-Pierre B."/>
            <person name="Chen S."/>
            <person name="Sun C."/>
        </authorList>
    </citation>
    <scope>NUCLEOTIDE SEQUENCE [LARGE SCALE GENOMIC DNA]</scope>
</reference>
<proteinExistence type="predicted"/>